<dbReference type="PANTHER" id="PTHR30562">
    <property type="entry name" value="UVRC/OXIDOREDUCTASE"/>
    <property type="match status" value="1"/>
</dbReference>
<dbReference type="GO" id="GO:0009380">
    <property type="term" value="C:excinuclease repair complex"/>
    <property type="evidence" value="ECO:0007669"/>
    <property type="project" value="TreeGrafter"/>
</dbReference>
<dbReference type="CDD" id="cd10434">
    <property type="entry name" value="GIY-YIG_UvrC_Cho"/>
    <property type="match status" value="1"/>
</dbReference>
<dbReference type="PANTHER" id="PTHR30562:SF1">
    <property type="entry name" value="UVRABC SYSTEM PROTEIN C"/>
    <property type="match status" value="1"/>
</dbReference>
<keyword evidence="3" id="KW-1185">Reference proteome</keyword>
<evidence type="ECO:0000259" key="1">
    <source>
        <dbReference type="PROSITE" id="PS50164"/>
    </source>
</evidence>
<dbReference type="PROSITE" id="PS50164">
    <property type="entry name" value="GIY_YIG"/>
    <property type="match status" value="1"/>
</dbReference>
<dbReference type="Proteomes" id="UP000282311">
    <property type="component" value="Unassembled WGS sequence"/>
</dbReference>
<proteinExistence type="predicted"/>
<gene>
    <name evidence="2" type="ORF">D7M11_22300</name>
</gene>
<protein>
    <recommendedName>
        <fullName evidence="1">GIY-YIG domain-containing protein</fullName>
    </recommendedName>
</protein>
<dbReference type="EMBL" id="RBAH01000018">
    <property type="protein sequence ID" value="RKN78814.1"/>
    <property type="molecule type" value="Genomic_DNA"/>
</dbReference>
<reference evidence="2 3" key="1">
    <citation type="journal article" date="2007" name="Int. J. Syst. Evol. Microbiol.">
        <title>Paenibacillus ginsengarvi sp. nov., isolated from soil from ginseng cultivation.</title>
        <authorList>
            <person name="Yoon M.H."/>
            <person name="Ten L.N."/>
            <person name="Im W.T."/>
        </authorList>
    </citation>
    <scope>NUCLEOTIDE SEQUENCE [LARGE SCALE GENOMIC DNA]</scope>
    <source>
        <strain evidence="2 3">KCTC 13059</strain>
    </source>
</reference>
<dbReference type="Pfam" id="PF01541">
    <property type="entry name" value="GIY-YIG"/>
    <property type="match status" value="1"/>
</dbReference>
<feature type="domain" description="GIY-YIG" evidence="1">
    <location>
        <begin position="13"/>
        <end position="91"/>
    </location>
</feature>
<accession>A0A3B0C2R3</accession>
<dbReference type="AlphaFoldDB" id="A0A3B0C2R3"/>
<sequence length="386" mass="44852">MGSFTFVPHRYPEEPGCYLMFDRTGRLLYVGKAVNLRRRLCSYFHSKPDWIKVAQLVEEVADIEIMIVRNENESLTLETNLIQYYLPPYNRAKKRERSVFAYIAATQEKLPRLTALDRERQAPRTQLSGADELIAGPFPNPVFRNYALDFAIDWFKLRTCAPLEKRLCMRYYMEKCGGVCEQMETGEQYADRFREAMRLLSEPAKVPEEMEKGVSRLSERLQFEKAKELHVRLTALRSMLSEQAVNIPRDYHQLAVFFGPVYLLAARIDYGMLRTRFVWERTDWGERPEQIRWLDRLVSLLPDKGRVEVVTNDFIRSEPLVKAARIRGVSAKAVVPVKGVKRHILNLCERNMTYRVELECQAAASLEDESVSILPIDHSRKLPDGP</sequence>
<dbReference type="GO" id="GO:0006289">
    <property type="term" value="P:nucleotide-excision repair"/>
    <property type="evidence" value="ECO:0007669"/>
    <property type="project" value="InterPro"/>
</dbReference>
<dbReference type="InterPro" id="IPR000305">
    <property type="entry name" value="GIY-YIG_endonuc"/>
</dbReference>
<organism evidence="2 3">
    <name type="scientific">Paenibacillus ginsengarvi</name>
    <dbReference type="NCBI Taxonomy" id="400777"/>
    <lineage>
        <taxon>Bacteria</taxon>
        <taxon>Bacillati</taxon>
        <taxon>Bacillota</taxon>
        <taxon>Bacilli</taxon>
        <taxon>Bacillales</taxon>
        <taxon>Paenibacillaceae</taxon>
        <taxon>Paenibacillus</taxon>
    </lineage>
</organism>
<dbReference type="InterPro" id="IPR035901">
    <property type="entry name" value="GIY-YIG_endonuc_sf"/>
</dbReference>
<dbReference type="InterPro" id="IPR047296">
    <property type="entry name" value="GIY-YIG_UvrC_Cho"/>
</dbReference>
<dbReference type="Gene3D" id="3.40.1440.10">
    <property type="entry name" value="GIY-YIG endonuclease"/>
    <property type="match status" value="1"/>
</dbReference>
<evidence type="ECO:0000313" key="2">
    <source>
        <dbReference type="EMBL" id="RKN78814.1"/>
    </source>
</evidence>
<evidence type="ECO:0000313" key="3">
    <source>
        <dbReference type="Proteomes" id="UP000282311"/>
    </source>
</evidence>
<dbReference type="SUPFAM" id="SSF82771">
    <property type="entry name" value="GIY-YIG endonuclease"/>
    <property type="match status" value="1"/>
</dbReference>
<dbReference type="SMART" id="SM00465">
    <property type="entry name" value="GIYc"/>
    <property type="match status" value="1"/>
</dbReference>
<comment type="caution">
    <text evidence="2">The sequence shown here is derived from an EMBL/GenBank/DDBJ whole genome shotgun (WGS) entry which is preliminary data.</text>
</comment>
<dbReference type="RefSeq" id="WP_120749475.1">
    <property type="nucleotide sequence ID" value="NZ_RBAH01000018.1"/>
</dbReference>
<dbReference type="InterPro" id="IPR050066">
    <property type="entry name" value="UvrABC_protein_C"/>
</dbReference>
<name>A0A3B0C2R3_9BACL</name>
<dbReference type="OrthoDB" id="9804933at2"/>